<evidence type="ECO:0000313" key="3">
    <source>
        <dbReference type="Proteomes" id="UP001465668"/>
    </source>
</evidence>
<keyword evidence="3" id="KW-1185">Reference proteome</keyword>
<evidence type="ECO:0000256" key="1">
    <source>
        <dbReference type="ARBA" id="ARBA00035112"/>
    </source>
</evidence>
<comment type="caution">
    <text evidence="2">The sequence shown here is derived from an EMBL/GenBank/DDBJ whole genome shotgun (WGS) entry which is preliminary data.</text>
</comment>
<dbReference type="EMBL" id="JARVKM010000027">
    <property type="protein sequence ID" value="KAK9776564.1"/>
    <property type="molecule type" value="Genomic_DNA"/>
</dbReference>
<protein>
    <submittedName>
        <fullName evidence="2">Tat pathway signal sequence</fullName>
    </submittedName>
</protein>
<accession>A0ABR2XRX8</accession>
<dbReference type="PANTHER" id="PTHR33365">
    <property type="entry name" value="YALI0B05434P"/>
    <property type="match status" value="1"/>
</dbReference>
<gene>
    <name evidence="2" type="ORF">SCAR479_06887</name>
</gene>
<dbReference type="InterPro" id="IPR021765">
    <property type="entry name" value="UstYa-like"/>
</dbReference>
<proteinExistence type="inferred from homology"/>
<organism evidence="2 3">
    <name type="scientific">Seiridium cardinale</name>
    <dbReference type="NCBI Taxonomy" id="138064"/>
    <lineage>
        <taxon>Eukaryota</taxon>
        <taxon>Fungi</taxon>
        <taxon>Dikarya</taxon>
        <taxon>Ascomycota</taxon>
        <taxon>Pezizomycotina</taxon>
        <taxon>Sordariomycetes</taxon>
        <taxon>Xylariomycetidae</taxon>
        <taxon>Amphisphaeriales</taxon>
        <taxon>Sporocadaceae</taxon>
        <taxon>Seiridium</taxon>
    </lineage>
</organism>
<reference evidence="2 3" key="1">
    <citation type="submission" date="2024-02" db="EMBL/GenBank/DDBJ databases">
        <title>First draft genome assembly of two strains of Seiridium cardinale.</title>
        <authorList>
            <person name="Emiliani G."/>
            <person name="Scali E."/>
        </authorList>
    </citation>
    <scope>NUCLEOTIDE SEQUENCE [LARGE SCALE GENOMIC DNA]</scope>
    <source>
        <strain evidence="2 3">BM-138-000479</strain>
    </source>
</reference>
<comment type="similarity">
    <text evidence="1">Belongs to the ustYa family.</text>
</comment>
<dbReference type="Proteomes" id="UP001465668">
    <property type="component" value="Unassembled WGS sequence"/>
</dbReference>
<sequence length="310" mass="35739">MGYDVLAQEQDDSGDMGLLKGEALPVSPQLSVWKSFRRTLPMMTFLCVTNLVTLLLARNYFHVDNTHCIEWQGALLDRLSLTHYQTQRDDILLPDPSIPRHIYRSPPSPEVDAAWKRIGQNGVIAVSEEEVRRAGKDPEMVLKVPEDFGYGPNSYLAILDGVHQVHCLDVLRKNLITNYEYYYGSRFNFTPPLFQMAHVNHCLDSLLQDLMCYANPEITFFNWVEGQEAPQPDFAVNRVCRDYDAMIDWYEGNLIRNWEDLPKKLHWQPEQKRRPRFVGWKEYANSKLAGYRDGEPLGTLDNLPPSCTAT</sequence>
<name>A0ABR2XRX8_9PEZI</name>
<evidence type="ECO:0000313" key="2">
    <source>
        <dbReference type="EMBL" id="KAK9776564.1"/>
    </source>
</evidence>
<dbReference type="PANTHER" id="PTHR33365:SF14">
    <property type="entry name" value="TAT PATHWAY SIGNAL SEQUENCE"/>
    <property type="match status" value="1"/>
</dbReference>
<dbReference type="Pfam" id="PF11807">
    <property type="entry name" value="UstYa"/>
    <property type="match status" value="1"/>
</dbReference>